<evidence type="ECO:0000256" key="2">
    <source>
        <dbReference type="ARBA" id="ARBA00009967"/>
    </source>
</evidence>
<dbReference type="GO" id="GO:0030327">
    <property type="term" value="P:prenylated protein catabolic process"/>
    <property type="evidence" value="ECO:0007669"/>
    <property type="project" value="TreeGrafter"/>
</dbReference>
<dbReference type="Proteomes" id="UP000825935">
    <property type="component" value="Chromosome 14"/>
</dbReference>
<protein>
    <recommendedName>
        <fullName evidence="9">Prenylcysteine lyase domain-containing protein</fullName>
    </recommendedName>
</protein>
<organism evidence="10 11">
    <name type="scientific">Ceratopteris richardii</name>
    <name type="common">Triangle waterfern</name>
    <dbReference type="NCBI Taxonomy" id="49495"/>
    <lineage>
        <taxon>Eukaryota</taxon>
        <taxon>Viridiplantae</taxon>
        <taxon>Streptophyta</taxon>
        <taxon>Embryophyta</taxon>
        <taxon>Tracheophyta</taxon>
        <taxon>Polypodiopsida</taxon>
        <taxon>Polypodiidae</taxon>
        <taxon>Polypodiales</taxon>
        <taxon>Pteridineae</taxon>
        <taxon>Pteridaceae</taxon>
        <taxon>Parkerioideae</taxon>
        <taxon>Ceratopteris</taxon>
    </lineage>
</organism>
<keyword evidence="5" id="KW-0274">FAD</keyword>
<keyword evidence="3" id="KW-0285">Flavoprotein</keyword>
<dbReference type="PANTHER" id="PTHR15944:SF0">
    <property type="entry name" value="PRENYLCYSTEINE LYASE DOMAIN-CONTAINING PROTEIN"/>
    <property type="match status" value="1"/>
</dbReference>
<dbReference type="InterPro" id="IPR010795">
    <property type="entry name" value="Prenylcys_lyase"/>
</dbReference>
<feature type="signal peptide" evidence="8">
    <location>
        <begin position="1"/>
        <end position="22"/>
    </location>
</feature>
<evidence type="ECO:0000256" key="5">
    <source>
        <dbReference type="ARBA" id="ARBA00022827"/>
    </source>
</evidence>
<feature type="chain" id="PRO_5035732252" description="Prenylcysteine lyase domain-containing protein" evidence="8">
    <location>
        <begin position="23"/>
        <end position="483"/>
    </location>
</feature>
<evidence type="ECO:0000256" key="6">
    <source>
        <dbReference type="ARBA" id="ARBA00023002"/>
    </source>
</evidence>
<dbReference type="PANTHER" id="PTHR15944">
    <property type="entry name" value="FARNESYLCYSTEINE LYASE"/>
    <property type="match status" value="1"/>
</dbReference>
<comment type="caution">
    <text evidence="10">The sequence shown here is derived from an EMBL/GenBank/DDBJ whole genome shotgun (WGS) entry which is preliminary data.</text>
</comment>
<gene>
    <name evidence="10" type="ORF">KP509_14G092300</name>
</gene>
<dbReference type="InterPro" id="IPR017046">
    <property type="entry name" value="Prenylcysteine_Oxase1"/>
</dbReference>
<evidence type="ECO:0000259" key="9">
    <source>
        <dbReference type="Pfam" id="PF07156"/>
    </source>
</evidence>
<evidence type="ECO:0000256" key="3">
    <source>
        <dbReference type="ARBA" id="ARBA00022630"/>
    </source>
</evidence>
<evidence type="ECO:0000256" key="4">
    <source>
        <dbReference type="ARBA" id="ARBA00022729"/>
    </source>
</evidence>
<feature type="domain" description="Prenylcysteine lyase" evidence="9">
    <location>
        <begin position="140"/>
        <end position="462"/>
    </location>
</feature>
<comment type="similarity">
    <text evidence="2">Belongs to the prenylcysteine oxidase family.</text>
</comment>
<dbReference type="InterPro" id="IPR036188">
    <property type="entry name" value="FAD/NAD-bd_sf"/>
</dbReference>
<dbReference type="GO" id="GO:0030328">
    <property type="term" value="P:prenylcysteine catabolic process"/>
    <property type="evidence" value="ECO:0007669"/>
    <property type="project" value="InterPro"/>
</dbReference>
<proteinExistence type="inferred from homology"/>
<keyword evidence="7" id="KW-0325">Glycoprotein</keyword>
<name>A0A8T2THH7_CERRI</name>
<evidence type="ECO:0000256" key="1">
    <source>
        <dbReference type="ARBA" id="ARBA00001974"/>
    </source>
</evidence>
<evidence type="ECO:0000256" key="8">
    <source>
        <dbReference type="SAM" id="SignalP"/>
    </source>
</evidence>
<accession>A0A8T2THH7</accession>
<keyword evidence="11" id="KW-1185">Reference proteome</keyword>
<evidence type="ECO:0000256" key="7">
    <source>
        <dbReference type="ARBA" id="ARBA00023180"/>
    </source>
</evidence>
<dbReference type="OrthoDB" id="437369at2759"/>
<dbReference type="EMBL" id="CM035419">
    <property type="protein sequence ID" value="KAH7416458.1"/>
    <property type="molecule type" value="Genomic_DNA"/>
</dbReference>
<dbReference type="AlphaFoldDB" id="A0A8T2THH7"/>
<evidence type="ECO:0000313" key="11">
    <source>
        <dbReference type="Proteomes" id="UP000825935"/>
    </source>
</evidence>
<dbReference type="Pfam" id="PF13450">
    <property type="entry name" value="NAD_binding_8"/>
    <property type="match status" value="1"/>
</dbReference>
<dbReference type="Gene3D" id="1.10.3110.10">
    <property type="entry name" value="protoporphyrinogen ix oxidase, domain 3"/>
    <property type="match status" value="1"/>
</dbReference>
<comment type="cofactor">
    <cofactor evidence="1">
        <name>FAD</name>
        <dbReference type="ChEBI" id="CHEBI:57692"/>
    </cofactor>
</comment>
<evidence type="ECO:0000313" key="10">
    <source>
        <dbReference type="EMBL" id="KAH7416458.1"/>
    </source>
</evidence>
<keyword evidence="6" id="KW-0560">Oxidoreductase</keyword>
<dbReference type="Gene3D" id="3.90.660.20">
    <property type="entry name" value="Protoporphyrinogen oxidase, mitochondrial, domain 2"/>
    <property type="match status" value="1"/>
</dbReference>
<dbReference type="SUPFAM" id="SSF51905">
    <property type="entry name" value="FAD/NAD(P)-binding domain"/>
    <property type="match status" value="1"/>
</dbReference>
<reference evidence="10" key="1">
    <citation type="submission" date="2021-08" db="EMBL/GenBank/DDBJ databases">
        <title>WGS assembly of Ceratopteris richardii.</title>
        <authorList>
            <person name="Marchant D.B."/>
            <person name="Chen G."/>
            <person name="Jenkins J."/>
            <person name="Shu S."/>
            <person name="Leebens-Mack J."/>
            <person name="Grimwood J."/>
            <person name="Schmutz J."/>
            <person name="Soltis P."/>
            <person name="Soltis D."/>
            <person name="Chen Z.-H."/>
        </authorList>
    </citation>
    <scope>NUCLEOTIDE SEQUENCE</scope>
    <source>
        <strain evidence="10">Whitten #5841</strain>
        <tissue evidence="10">Leaf</tissue>
    </source>
</reference>
<keyword evidence="4 8" id="KW-0732">Signal</keyword>
<dbReference type="GO" id="GO:0001735">
    <property type="term" value="F:prenylcysteine oxidase activity"/>
    <property type="evidence" value="ECO:0007669"/>
    <property type="project" value="InterPro"/>
</dbReference>
<dbReference type="Pfam" id="PF07156">
    <property type="entry name" value="Prenylcys_lyase"/>
    <property type="match status" value="1"/>
</dbReference>
<dbReference type="OMA" id="SIGIWDG"/>
<dbReference type="Gene3D" id="3.50.50.60">
    <property type="entry name" value="FAD/NAD(P)-binding domain"/>
    <property type="match status" value="2"/>
</dbReference>
<sequence>MVTMIPFLLPLLAVAIVESVCAFTPQICIVGSGISGSSAAYFLRNYSAEQLDIYVFEQNSQVGGRVAVVDMGDGSKLEAGGSIIHPKNLHAAYFTEILGLKKLQLADDDDDDFGMWNGSAFIFKTQKIVSSSFISRAWISTLNKLAFLRRYRLGLFYMNNYVAATLAKFLRFYDNSKPIFETVEAMLKWANLYESTQTTCERELQNYGLSDQLINELITVIMRVNYGQSKSISGMAGAVSLCGSGGNFWAVEGGNWRMAAGLIQLANASLLLNSKVDSVMKVDGGYEIGTESGDKRFCNAIILATSLDESQIDFRPPIQIPRRKMQHTHATFVRGIINPDYFGMPSVSDVPSFIGTLEIPTIPFSSINVLKSYANDDKIYKVFSRMAMSDDLLDRVFSIRKITKHFDWSAYPHYEAPEVFAPFVLDKRHLYYINAFENAASTIETGAVAAENVARLLLSKLGGDLLSLQQNVNSRKEMDQYDL</sequence>